<reference evidence="1" key="1">
    <citation type="submission" date="2023-03" db="EMBL/GenBank/DDBJ databases">
        <title>Massive genome expansion in bonnet fungi (Mycena s.s.) driven by repeated elements and novel gene families across ecological guilds.</title>
        <authorList>
            <consortium name="Lawrence Berkeley National Laboratory"/>
            <person name="Harder C.B."/>
            <person name="Miyauchi S."/>
            <person name="Viragh M."/>
            <person name="Kuo A."/>
            <person name="Thoen E."/>
            <person name="Andreopoulos B."/>
            <person name="Lu D."/>
            <person name="Skrede I."/>
            <person name="Drula E."/>
            <person name="Henrissat B."/>
            <person name="Morin E."/>
            <person name="Kohler A."/>
            <person name="Barry K."/>
            <person name="LaButti K."/>
            <person name="Morin E."/>
            <person name="Salamov A."/>
            <person name="Lipzen A."/>
            <person name="Mereny Z."/>
            <person name="Hegedus B."/>
            <person name="Baldrian P."/>
            <person name="Stursova M."/>
            <person name="Weitz H."/>
            <person name="Taylor A."/>
            <person name="Grigoriev I.V."/>
            <person name="Nagy L.G."/>
            <person name="Martin F."/>
            <person name="Kauserud H."/>
        </authorList>
    </citation>
    <scope>NUCLEOTIDE SEQUENCE</scope>
    <source>
        <strain evidence="1">CBHHK067</strain>
    </source>
</reference>
<protein>
    <submittedName>
        <fullName evidence="1">Uncharacterized protein</fullName>
    </submittedName>
</protein>
<organism evidence="1 2">
    <name type="scientific">Mycena rosella</name>
    <name type="common">Pink bonnet</name>
    <name type="synonym">Agaricus rosellus</name>
    <dbReference type="NCBI Taxonomy" id="1033263"/>
    <lineage>
        <taxon>Eukaryota</taxon>
        <taxon>Fungi</taxon>
        <taxon>Dikarya</taxon>
        <taxon>Basidiomycota</taxon>
        <taxon>Agaricomycotina</taxon>
        <taxon>Agaricomycetes</taxon>
        <taxon>Agaricomycetidae</taxon>
        <taxon>Agaricales</taxon>
        <taxon>Marasmiineae</taxon>
        <taxon>Mycenaceae</taxon>
        <taxon>Mycena</taxon>
    </lineage>
</organism>
<keyword evidence="2" id="KW-1185">Reference proteome</keyword>
<proteinExistence type="predicted"/>
<dbReference type="AlphaFoldDB" id="A0AAD7C2X8"/>
<accession>A0AAD7C2X8</accession>
<dbReference type="Proteomes" id="UP001221757">
    <property type="component" value="Unassembled WGS sequence"/>
</dbReference>
<sequence length="373" mass="42647">MFDHCSNITITDGTFNVLERSPSDFRSIRLGDLNLLTQMGNEEELTSGVVERRGPRLVRRKVIVGSRKVYCARIFGSPDPMTAVVYEGSQFEKWKDEAERRQSVRLPFVLQLFGVTESRDVNVLIYHDELITITQFRQLHPSGSPLTSEYIEYQMARDDALFSPMDVCDIHAMLVAFPSWRHVKLSVHDHIPLGKLATVGGDLLDFHTHFLDSKLSKFELHVGPWRAYGAPIVTDITALDTQWTRIAVPAGSEDDLRFYSYSSIPDTPYMRKSWIFRAPRLLDSGIATGVKLNDLLAIDKVYLWMRLHYPAQNTDPPSKLPYLFVFSPAAHFEQDGTVWIEIQPPDQRYYWSFDPLGGDQFREDLAASSPFPK</sequence>
<evidence type="ECO:0000313" key="1">
    <source>
        <dbReference type="EMBL" id="KAJ7637782.1"/>
    </source>
</evidence>
<gene>
    <name evidence="1" type="ORF">B0H17DRAFT_1278784</name>
</gene>
<name>A0AAD7C2X8_MYCRO</name>
<comment type="caution">
    <text evidence="1">The sequence shown here is derived from an EMBL/GenBank/DDBJ whole genome shotgun (WGS) entry which is preliminary data.</text>
</comment>
<dbReference type="EMBL" id="JARKIE010000452">
    <property type="protein sequence ID" value="KAJ7637782.1"/>
    <property type="molecule type" value="Genomic_DNA"/>
</dbReference>
<evidence type="ECO:0000313" key="2">
    <source>
        <dbReference type="Proteomes" id="UP001221757"/>
    </source>
</evidence>